<proteinExistence type="predicted"/>
<organism evidence="2">
    <name type="scientific">Emiliania huxleyi</name>
    <name type="common">Coccolithophore</name>
    <name type="synonym">Pontosphaera huxleyi</name>
    <dbReference type="NCBI Taxonomy" id="2903"/>
    <lineage>
        <taxon>Eukaryota</taxon>
        <taxon>Haptista</taxon>
        <taxon>Haptophyta</taxon>
        <taxon>Prymnesiophyceae</taxon>
        <taxon>Isochrysidales</taxon>
        <taxon>Noelaerhabdaceae</taxon>
        <taxon>Emiliania</taxon>
    </lineage>
</organism>
<feature type="region of interest" description="Disordered" evidence="1">
    <location>
        <begin position="1"/>
        <end position="97"/>
    </location>
</feature>
<accession>A0A6T0BX61</accession>
<dbReference type="EMBL" id="HBIR01019797">
    <property type="protein sequence ID" value="CAE0545532.1"/>
    <property type="molecule type" value="Transcribed_RNA"/>
</dbReference>
<reference evidence="2" key="1">
    <citation type="submission" date="2021-01" db="EMBL/GenBank/DDBJ databases">
        <authorList>
            <person name="Corre E."/>
            <person name="Pelletier E."/>
            <person name="Niang G."/>
            <person name="Scheremetjew M."/>
            <person name="Finn R."/>
            <person name="Kale V."/>
            <person name="Holt S."/>
            <person name="Cochrane G."/>
            <person name="Meng A."/>
            <person name="Brown T."/>
            <person name="Cohen L."/>
        </authorList>
    </citation>
    <scope>NUCLEOTIDE SEQUENCE</scope>
    <source>
        <strain evidence="2">379</strain>
    </source>
</reference>
<feature type="compositionally biased region" description="Low complexity" evidence="1">
    <location>
        <begin position="21"/>
        <end position="43"/>
    </location>
</feature>
<dbReference type="AlphaFoldDB" id="A0A6T0BX61"/>
<name>A0A6T0BX61_EMIHU</name>
<protein>
    <submittedName>
        <fullName evidence="2">Uncharacterized protein</fullName>
    </submittedName>
</protein>
<evidence type="ECO:0000256" key="1">
    <source>
        <dbReference type="SAM" id="MobiDB-lite"/>
    </source>
</evidence>
<feature type="compositionally biased region" description="Basic and acidic residues" evidence="1">
    <location>
        <begin position="56"/>
        <end position="65"/>
    </location>
</feature>
<sequence>MQTWAWAQTGQDGRGRRQRAARAQQQRQQQRQRQQHQRNQQLGTLAEPTHHRHCPRGRDEQLAGERRHRVACGQQQQRNAGRQGGEWRAASPQRVTADPDARARALLLLTADLDLELAFSHLEL</sequence>
<evidence type="ECO:0000313" key="2">
    <source>
        <dbReference type="EMBL" id="CAE0545532.1"/>
    </source>
</evidence>
<gene>
    <name evidence="2" type="ORF">EHUX00137_LOCUS14986</name>
</gene>